<dbReference type="EnsemblMetazoa" id="XM_014395419.2">
    <property type="protein sequence ID" value="XP_014250905.1"/>
    <property type="gene ID" value="LOC106667459"/>
</dbReference>
<evidence type="ECO:0000256" key="2">
    <source>
        <dbReference type="ARBA" id="ARBA00022833"/>
    </source>
</evidence>
<dbReference type="InterPro" id="IPR034078">
    <property type="entry name" value="NFX1_fam"/>
</dbReference>
<evidence type="ECO:0000259" key="4">
    <source>
        <dbReference type="PROSITE" id="PS50089"/>
    </source>
</evidence>
<sequence>MYKVITMVAGIALAVAFAFYTHYYNSEEAEQERDHINLERERRRRNSTRRSDENIIRQRRSDIMGKLSNDCLVCPICQERCYHREQVWFCRECCSAYHYICIRRWFSENNTCPSCRCTVRLPALYTCLCGRVENPRHNINILPHTCNLGCMNCGESCHPGPCL</sequence>
<dbReference type="InterPro" id="IPR013083">
    <property type="entry name" value="Znf_RING/FYVE/PHD"/>
</dbReference>
<organism evidence="5 6">
    <name type="scientific">Cimex lectularius</name>
    <name type="common">Bed bug</name>
    <name type="synonym">Acanthia lectularia</name>
    <dbReference type="NCBI Taxonomy" id="79782"/>
    <lineage>
        <taxon>Eukaryota</taxon>
        <taxon>Metazoa</taxon>
        <taxon>Ecdysozoa</taxon>
        <taxon>Arthropoda</taxon>
        <taxon>Hexapoda</taxon>
        <taxon>Insecta</taxon>
        <taxon>Pterygota</taxon>
        <taxon>Neoptera</taxon>
        <taxon>Paraneoptera</taxon>
        <taxon>Hemiptera</taxon>
        <taxon>Heteroptera</taxon>
        <taxon>Panheteroptera</taxon>
        <taxon>Cimicomorpha</taxon>
        <taxon>Cimicidae</taxon>
        <taxon>Cimex</taxon>
    </lineage>
</organism>
<dbReference type="PROSITE" id="PS50089">
    <property type="entry name" value="ZF_RING_2"/>
    <property type="match status" value="1"/>
</dbReference>
<name>A0A8I6RT48_CIMLE</name>
<keyword evidence="1 3" id="KW-0863">Zinc-finger</keyword>
<dbReference type="OMA" id="CMCGRIA"/>
<evidence type="ECO:0000256" key="1">
    <source>
        <dbReference type="ARBA" id="ARBA00022771"/>
    </source>
</evidence>
<dbReference type="RefSeq" id="XP_014250906.1">
    <property type="nucleotide sequence ID" value="XM_014395420.2"/>
</dbReference>
<dbReference type="GO" id="GO:0000981">
    <property type="term" value="F:DNA-binding transcription factor activity, RNA polymerase II-specific"/>
    <property type="evidence" value="ECO:0007669"/>
    <property type="project" value="TreeGrafter"/>
</dbReference>
<dbReference type="GO" id="GO:0008270">
    <property type="term" value="F:zinc ion binding"/>
    <property type="evidence" value="ECO:0007669"/>
    <property type="project" value="UniProtKB-KW"/>
</dbReference>
<dbReference type="SUPFAM" id="SSF57850">
    <property type="entry name" value="RING/U-box"/>
    <property type="match status" value="1"/>
</dbReference>
<keyword evidence="6" id="KW-1185">Reference proteome</keyword>
<dbReference type="Gene3D" id="3.30.40.10">
    <property type="entry name" value="Zinc/RING finger domain, C3HC4 (zinc finger)"/>
    <property type="match status" value="1"/>
</dbReference>
<accession>A0A8I6RT48</accession>
<keyword evidence="1 3" id="KW-0479">Metal-binding</keyword>
<dbReference type="GeneID" id="106667459"/>
<dbReference type="GO" id="GO:0005634">
    <property type="term" value="C:nucleus"/>
    <property type="evidence" value="ECO:0007669"/>
    <property type="project" value="TreeGrafter"/>
</dbReference>
<evidence type="ECO:0000313" key="5">
    <source>
        <dbReference type="EnsemblMetazoa" id="XP_014250905.1"/>
    </source>
</evidence>
<keyword evidence="2" id="KW-0862">Zinc</keyword>
<dbReference type="PANTHER" id="PTHR12360">
    <property type="entry name" value="NUCLEAR TRANSCRIPTION FACTOR, X-BOX BINDING 1 NFX1"/>
    <property type="match status" value="1"/>
</dbReference>
<dbReference type="Pfam" id="PF13639">
    <property type="entry name" value="zf-RING_2"/>
    <property type="match status" value="1"/>
</dbReference>
<feature type="domain" description="RING-type" evidence="4">
    <location>
        <begin position="74"/>
        <end position="116"/>
    </location>
</feature>
<dbReference type="InterPro" id="IPR001841">
    <property type="entry name" value="Znf_RING"/>
</dbReference>
<dbReference type="OrthoDB" id="7635003at2759"/>
<protein>
    <recommendedName>
        <fullName evidence="4">RING-type domain-containing protein</fullName>
    </recommendedName>
</protein>
<dbReference type="RefSeq" id="XP_014250904.1">
    <property type="nucleotide sequence ID" value="XM_014395418.2"/>
</dbReference>
<dbReference type="Proteomes" id="UP000494040">
    <property type="component" value="Unassembled WGS sequence"/>
</dbReference>
<dbReference type="GO" id="GO:0000977">
    <property type="term" value="F:RNA polymerase II transcription regulatory region sequence-specific DNA binding"/>
    <property type="evidence" value="ECO:0007669"/>
    <property type="project" value="TreeGrafter"/>
</dbReference>
<evidence type="ECO:0000313" key="6">
    <source>
        <dbReference type="Proteomes" id="UP000494040"/>
    </source>
</evidence>
<dbReference type="AlphaFoldDB" id="A0A8I6RT48"/>
<dbReference type="PANTHER" id="PTHR12360:SF12">
    <property type="entry name" value="TRANSCRIPTIONAL REPRESSOR NF-X1"/>
    <property type="match status" value="1"/>
</dbReference>
<dbReference type="EnsemblMetazoa" id="XM_014395420.2">
    <property type="protein sequence ID" value="XP_014250906.1"/>
    <property type="gene ID" value="LOC106667459"/>
</dbReference>
<dbReference type="KEGG" id="clec:106667459"/>
<reference evidence="5" key="1">
    <citation type="submission" date="2022-01" db="UniProtKB">
        <authorList>
            <consortium name="EnsemblMetazoa"/>
        </authorList>
    </citation>
    <scope>IDENTIFICATION</scope>
</reference>
<dbReference type="EnsemblMetazoa" id="XM_014395418.2">
    <property type="protein sequence ID" value="XP_014250904.1"/>
    <property type="gene ID" value="LOC106667459"/>
</dbReference>
<evidence type="ECO:0000256" key="3">
    <source>
        <dbReference type="PROSITE-ProRule" id="PRU00175"/>
    </source>
</evidence>
<dbReference type="RefSeq" id="XP_014250905.1">
    <property type="nucleotide sequence ID" value="XM_014395419.2"/>
</dbReference>
<proteinExistence type="predicted"/>